<dbReference type="PANTHER" id="PTHR10887">
    <property type="entry name" value="DNA2/NAM7 HELICASE FAMILY"/>
    <property type="match status" value="1"/>
</dbReference>
<reference evidence="2" key="1">
    <citation type="submission" date="2021-12" db="EMBL/GenBank/DDBJ databases">
        <authorList>
            <person name="Zaccaron A."/>
            <person name="Stergiopoulos I."/>
        </authorList>
    </citation>
    <scope>NUCLEOTIDE SEQUENCE</scope>
    <source>
        <strain evidence="2">Race5_Kim</strain>
    </source>
</reference>
<evidence type="ECO:0000313" key="2">
    <source>
        <dbReference type="EMBL" id="UJO14819.1"/>
    </source>
</evidence>
<dbReference type="Proteomes" id="UP000756132">
    <property type="component" value="Chromosome 3"/>
</dbReference>
<proteinExistence type="predicted"/>
<gene>
    <name evidence="2" type="ORF">CLAFUR5_07926</name>
</gene>
<dbReference type="Pfam" id="PF13087">
    <property type="entry name" value="AAA_12"/>
    <property type="match status" value="1"/>
</dbReference>
<dbReference type="SUPFAM" id="SSF52540">
    <property type="entry name" value="P-loop containing nucleoside triphosphate hydrolases"/>
    <property type="match status" value="1"/>
</dbReference>
<dbReference type="InterPro" id="IPR027417">
    <property type="entry name" value="P-loop_NTPase"/>
</dbReference>
<dbReference type="PANTHER" id="PTHR10887:SF495">
    <property type="entry name" value="HELICASE SENATAXIN ISOFORM X1-RELATED"/>
    <property type="match status" value="1"/>
</dbReference>
<organism evidence="2 3">
    <name type="scientific">Passalora fulva</name>
    <name type="common">Tomato leaf mold</name>
    <name type="synonym">Cladosporium fulvum</name>
    <dbReference type="NCBI Taxonomy" id="5499"/>
    <lineage>
        <taxon>Eukaryota</taxon>
        <taxon>Fungi</taxon>
        <taxon>Dikarya</taxon>
        <taxon>Ascomycota</taxon>
        <taxon>Pezizomycotina</taxon>
        <taxon>Dothideomycetes</taxon>
        <taxon>Dothideomycetidae</taxon>
        <taxon>Mycosphaerellales</taxon>
        <taxon>Mycosphaerellaceae</taxon>
        <taxon>Fulvia</taxon>
    </lineage>
</organism>
<dbReference type="OrthoDB" id="6513042at2759"/>
<dbReference type="InterPro" id="IPR041679">
    <property type="entry name" value="DNA2/NAM7-like_C"/>
</dbReference>
<dbReference type="RefSeq" id="XP_047759185.1">
    <property type="nucleotide sequence ID" value="XM_047907074.1"/>
</dbReference>
<accession>A0A9Q8P6B4</accession>
<reference evidence="2" key="2">
    <citation type="journal article" date="2022" name="Microb. Genom.">
        <title>A chromosome-scale genome assembly of the tomato pathogen Cladosporium fulvum reveals a compartmentalized genome architecture and the presence of a dispensable chromosome.</title>
        <authorList>
            <person name="Zaccaron A.Z."/>
            <person name="Chen L.H."/>
            <person name="Samaras A."/>
            <person name="Stergiopoulos I."/>
        </authorList>
    </citation>
    <scope>NUCLEOTIDE SEQUENCE</scope>
    <source>
        <strain evidence="2">Race5_Kim</strain>
    </source>
</reference>
<evidence type="ECO:0000313" key="3">
    <source>
        <dbReference type="Proteomes" id="UP000756132"/>
    </source>
</evidence>
<dbReference type="GeneID" id="71987804"/>
<dbReference type="AlphaFoldDB" id="A0A9Q8P6B4"/>
<keyword evidence="3" id="KW-1185">Reference proteome</keyword>
<evidence type="ECO:0000259" key="1">
    <source>
        <dbReference type="Pfam" id="PF13087"/>
    </source>
</evidence>
<feature type="domain" description="DNA2/NAM7 helicase-like C-terminal" evidence="1">
    <location>
        <begin position="445"/>
        <end position="658"/>
    </location>
</feature>
<dbReference type="InterPro" id="IPR045055">
    <property type="entry name" value="DNA2/NAM7-like"/>
</dbReference>
<name>A0A9Q8P6B4_PASFU</name>
<dbReference type="KEGG" id="ffu:CLAFUR5_07926"/>
<protein>
    <recommendedName>
        <fullName evidence="1">DNA2/NAM7 helicase-like C-terminal domain-containing protein</fullName>
    </recommendedName>
</protein>
<sequence>MSFPLPHKSGYYSDIVGRLLDHHPSLPHYAAIFRIVSDPHRSFANAARQLKHLARPEFDVTFTPHYNSFTFSGQLETARQLQDSKRWRAMLLNQRHADIPYVDTTAASRIPSDDQERHFQSLRTCKPWNLEGLDIIDSLKHVKGGLHLIMGPAATGKSMLNRALSLYFWCLGYHVLSISPANSKCDAVASGLTPAQLYAEFPDWNLSKFEFLRLFPSSRDIGVSKLSRKQAANTSVGHKGGEVLSFQEFLIALDEREQVQGTVKQYGVLQAMIVAAEMRRLAKMMRQKIGEADVDAWACLSELIDEHRQHAIKASDVAAHQRKKQDSDEETPVDWSHYEEAYRACKDHIISQSRYMITTSGNIHSKELIKNWYADADDGTKRVGVVILIDEAPKDQEINVWAGILCPRWAHAVRGVFLFGDEKQIGPTNTSTRQLNPYWDRLNLSLPLRLIREGYLVFRLREQYSIHAALADFPGQEIYDGNMRSADGMNKSLEVVKPGFREALLNIITREGQFELKASDHDLRLHWIQVYGSLVVQGNSRGSPSHVKVFFENIFPKLYDYFSSRGEKLSENVTIVCPYRCAKTLYQTKINELTAFPSQFTVDDMPRLETVDGGQGHSSFMAILDATFPDGDHLGFMTPARVNIAVTRATDVFWVLGGSLLCDREENKQSPLVKYRREMSKAGRVHALQEDAVGREL</sequence>
<dbReference type="EMBL" id="CP090165">
    <property type="protein sequence ID" value="UJO14819.1"/>
    <property type="molecule type" value="Genomic_DNA"/>
</dbReference>
<dbReference type="Gene3D" id="3.40.50.300">
    <property type="entry name" value="P-loop containing nucleotide triphosphate hydrolases"/>
    <property type="match status" value="2"/>
</dbReference>